<protein>
    <submittedName>
        <fullName evidence="1">Uncharacterized protein</fullName>
    </submittedName>
</protein>
<gene>
    <name evidence="1" type="ORF">SANBI_002734</name>
</gene>
<sequence length="265" mass="29026">MNWASFEVVEQLLAGARVFHIDLTISPLRVSLVFSDSRNSRLEELHFEEVRDFGIDLDRDDLVPTADISQSSGRVLGTSYEPRGEGGIWGISIDRISLSITASHVITSEVRAPASDLEAHRTSLSGDALSSGDEMFVGMDPWVEGSTTTLQSKGRVVELGDEYRLSMIRIELALGAVELFLDGAHGRSRLTFGEVSDVYLNPDRSRGGVPVISQNLDVDAGDFDRLDEILVAPASEGGVARRFFLFAGSYLMVESQRVQFVESGR</sequence>
<name>A0AAF1C3V4_9MICO</name>
<dbReference type="EMBL" id="CP138359">
    <property type="protein sequence ID" value="WPF81438.1"/>
    <property type="molecule type" value="Genomic_DNA"/>
</dbReference>
<dbReference type="RefSeq" id="WP_319155929.1">
    <property type="nucleotide sequence ID" value="NZ_CP138359.1"/>
</dbReference>
<keyword evidence="2" id="KW-1185">Reference proteome</keyword>
<dbReference type="KEGG" id="sbil:SANBI_002734"/>
<organism evidence="1 2">
    <name type="scientific">Sanguibacter biliveldensis</name>
    <dbReference type="NCBI Taxonomy" id="3030830"/>
    <lineage>
        <taxon>Bacteria</taxon>
        <taxon>Bacillati</taxon>
        <taxon>Actinomycetota</taxon>
        <taxon>Actinomycetes</taxon>
        <taxon>Micrococcales</taxon>
        <taxon>Sanguibacteraceae</taxon>
        <taxon>Sanguibacter</taxon>
    </lineage>
</organism>
<evidence type="ECO:0000313" key="1">
    <source>
        <dbReference type="EMBL" id="WPF81438.1"/>
    </source>
</evidence>
<dbReference type="AlphaFoldDB" id="A0AAF1C3V4"/>
<accession>A0AAF1C3V4</accession>
<proteinExistence type="predicted"/>
<reference evidence="2" key="1">
    <citation type="submission" date="2023-11" db="EMBL/GenBank/DDBJ databases">
        <authorList>
            <person name="Helweg L.P."/>
            <person name="Kiel A."/>
            <person name="Hitz F."/>
            <person name="Ruckert-Reed C."/>
            <person name="Busche T."/>
            <person name="Kaltschmidt B."/>
            <person name="Kaltschmidt C."/>
        </authorList>
    </citation>
    <scope>NUCLEOTIDE SEQUENCE [LARGE SCALE GENOMIC DNA]</scope>
    <source>
        <strain evidence="2">4.1</strain>
    </source>
</reference>
<dbReference type="Proteomes" id="UP001304340">
    <property type="component" value="Chromosome"/>
</dbReference>
<evidence type="ECO:0000313" key="2">
    <source>
        <dbReference type="Proteomes" id="UP001304340"/>
    </source>
</evidence>